<keyword evidence="2" id="KW-0732">Signal</keyword>
<dbReference type="PANTHER" id="PTHR38049:SF2">
    <property type="entry name" value="RICIN B LECTIN DOMAIN-CONTAINING PROTEIN"/>
    <property type="match status" value="1"/>
</dbReference>
<sequence>MVATFVVAFSAVFGMAEAIRHTQSQARRKEHRSRKNNLLIRCRKSTRYSPDLEGKHVVLSGDKVRLFPQENRKPTAHRITNIFQLFVDTGVDPDSAFGFPFTGYFLPYPEAQYAGLVSMICEEPPIMNWIYVDRDTHQVKFGTRPHAQPNLTGPFDCTRQDKWLTFAGWEGFYVVKTGDFWALYFDVEQDGLKAKLGEDITALAVDLVRVEMPVMPVKEEEKEEQQQEPAEGKDNNTNAGGNEVDLEAPEVD</sequence>
<accession>A0A4R8QPF7</accession>
<evidence type="ECO:0000256" key="1">
    <source>
        <dbReference type="SAM" id="MobiDB-lite"/>
    </source>
</evidence>
<dbReference type="EMBL" id="RYZW01000147">
    <property type="protein sequence ID" value="TDZ41134.1"/>
    <property type="molecule type" value="Genomic_DNA"/>
</dbReference>
<feature type="signal peptide" evidence="2">
    <location>
        <begin position="1"/>
        <end position="18"/>
    </location>
</feature>
<gene>
    <name evidence="3" type="ORF">CTRI78_v009940</name>
</gene>
<reference evidence="3 4" key="1">
    <citation type="submission" date="2018-12" db="EMBL/GenBank/DDBJ databases">
        <title>Genome sequence and assembly of Colletotrichum trifolii.</title>
        <authorList>
            <person name="Gan P."/>
            <person name="Shirasu K."/>
        </authorList>
    </citation>
    <scope>NUCLEOTIDE SEQUENCE [LARGE SCALE GENOMIC DNA]</scope>
    <source>
        <strain evidence="3 4">543-2</strain>
    </source>
</reference>
<organism evidence="3 4">
    <name type="scientific">Colletotrichum trifolii</name>
    <dbReference type="NCBI Taxonomy" id="5466"/>
    <lineage>
        <taxon>Eukaryota</taxon>
        <taxon>Fungi</taxon>
        <taxon>Dikarya</taxon>
        <taxon>Ascomycota</taxon>
        <taxon>Pezizomycotina</taxon>
        <taxon>Sordariomycetes</taxon>
        <taxon>Hypocreomycetidae</taxon>
        <taxon>Glomerellales</taxon>
        <taxon>Glomerellaceae</taxon>
        <taxon>Colletotrichum</taxon>
        <taxon>Colletotrichum orbiculare species complex</taxon>
    </lineage>
</organism>
<feature type="region of interest" description="Disordered" evidence="1">
    <location>
        <begin position="215"/>
        <end position="252"/>
    </location>
</feature>
<proteinExistence type="predicted"/>
<name>A0A4R8QPF7_COLTR</name>
<evidence type="ECO:0000313" key="4">
    <source>
        <dbReference type="Proteomes" id="UP000295703"/>
    </source>
</evidence>
<protein>
    <submittedName>
        <fullName evidence="3">Uncharacterized protein</fullName>
    </submittedName>
</protein>
<dbReference type="Proteomes" id="UP000295703">
    <property type="component" value="Unassembled WGS sequence"/>
</dbReference>
<dbReference type="AlphaFoldDB" id="A0A4R8QPF7"/>
<evidence type="ECO:0000313" key="3">
    <source>
        <dbReference type="EMBL" id="TDZ41134.1"/>
    </source>
</evidence>
<keyword evidence="4" id="KW-1185">Reference proteome</keyword>
<evidence type="ECO:0000256" key="2">
    <source>
        <dbReference type="SAM" id="SignalP"/>
    </source>
</evidence>
<feature type="chain" id="PRO_5020428211" evidence="2">
    <location>
        <begin position="19"/>
        <end position="252"/>
    </location>
</feature>
<comment type="caution">
    <text evidence="3">The sequence shown here is derived from an EMBL/GenBank/DDBJ whole genome shotgun (WGS) entry which is preliminary data.</text>
</comment>
<dbReference type="PANTHER" id="PTHR38049">
    <property type="entry name" value="RICIN B LECTIN DOMAIN-CONTAINING PROTEIN"/>
    <property type="match status" value="1"/>
</dbReference>